<feature type="compositionally biased region" description="Basic and acidic residues" evidence="1">
    <location>
        <begin position="1500"/>
        <end position="1597"/>
    </location>
</feature>
<feature type="compositionally biased region" description="Acidic residues" evidence="1">
    <location>
        <begin position="1623"/>
        <end position="1634"/>
    </location>
</feature>
<feature type="compositionally biased region" description="Acidic residues" evidence="1">
    <location>
        <begin position="1036"/>
        <end position="1063"/>
    </location>
</feature>
<feature type="compositionally biased region" description="Polar residues" evidence="1">
    <location>
        <begin position="34"/>
        <end position="49"/>
    </location>
</feature>
<feature type="compositionally biased region" description="Low complexity" evidence="1">
    <location>
        <begin position="927"/>
        <end position="946"/>
    </location>
</feature>
<feature type="compositionally biased region" description="Basic and acidic residues" evidence="1">
    <location>
        <begin position="1064"/>
        <end position="1079"/>
    </location>
</feature>
<feature type="compositionally biased region" description="Basic and acidic residues" evidence="1">
    <location>
        <begin position="472"/>
        <end position="490"/>
    </location>
</feature>
<feature type="compositionally biased region" description="Polar residues" evidence="1">
    <location>
        <begin position="431"/>
        <end position="448"/>
    </location>
</feature>
<feature type="compositionally biased region" description="Basic and acidic residues" evidence="1">
    <location>
        <begin position="786"/>
        <end position="808"/>
    </location>
</feature>
<reference evidence="2" key="1">
    <citation type="submission" date="2020-10" db="EMBL/GenBank/DDBJ databases">
        <title>Chromosome-scale genome assembly of the Allis shad, Alosa alosa.</title>
        <authorList>
            <person name="Margot Z."/>
            <person name="Christophe K."/>
            <person name="Cabau C."/>
            <person name="Louis A."/>
            <person name="Berthelot C."/>
            <person name="Parey E."/>
            <person name="Roest Crollius H."/>
            <person name="Montfort J."/>
            <person name="Robinson-Rechavi M."/>
            <person name="Bucao C."/>
            <person name="Bouchez O."/>
            <person name="Gislard M."/>
            <person name="Lluch J."/>
            <person name="Milhes M."/>
            <person name="Lampietro C."/>
            <person name="Lopez Roques C."/>
            <person name="Donnadieu C."/>
            <person name="Braasch I."/>
            <person name="Desvignes T."/>
            <person name="Postlethwait J."/>
            <person name="Bobe J."/>
            <person name="Guiguen Y."/>
        </authorList>
    </citation>
    <scope>NUCLEOTIDE SEQUENCE</scope>
    <source>
        <strain evidence="2">M-15738</strain>
        <tissue evidence="2">Blood</tissue>
    </source>
</reference>
<dbReference type="GO" id="GO:0031114">
    <property type="term" value="P:regulation of microtubule depolymerization"/>
    <property type="evidence" value="ECO:0007669"/>
    <property type="project" value="TreeGrafter"/>
</dbReference>
<feature type="compositionally biased region" description="Polar residues" evidence="1">
    <location>
        <begin position="1954"/>
        <end position="1963"/>
    </location>
</feature>
<feature type="compositionally biased region" description="Basic and acidic residues" evidence="1">
    <location>
        <begin position="848"/>
        <end position="868"/>
    </location>
</feature>
<feature type="compositionally biased region" description="Basic and acidic residues" evidence="1">
    <location>
        <begin position="222"/>
        <end position="248"/>
    </location>
</feature>
<dbReference type="GO" id="GO:0005875">
    <property type="term" value="C:microtubule associated complex"/>
    <property type="evidence" value="ECO:0007669"/>
    <property type="project" value="TreeGrafter"/>
</dbReference>
<feature type="region of interest" description="Disordered" evidence="1">
    <location>
        <begin position="398"/>
        <end position="1225"/>
    </location>
</feature>
<feature type="compositionally biased region" description="Basic and acidic residues" evidence="1">
    <location>
        <begin position="609"/>
        <end position="646"/>
    </location>
</feature>
<proteinExistence type="predicted"/>
<dbReference type="InterPro" id="IPR026074">
    <property type="entry name" value="MAP1"/>
</dbReference>
<feature type="compositionally biased region" description="Basic and acidic residues" evidence="1">
    <location>
        <begin position="398"/>
        <end position="430"/>
    </location>
</feature>
<feature type="compositionally biased region" description="Basic and acidic residues" evidence="1">
    <location>
        <begin position="192"/>
        <end position="215"/>
    </location>
</feature>
<dbReference type="EMBL" id="JADWDJ010000011">
    <property type="protein sequence ID" value="KAG5274106.1"/>
    <property type="molecule type" value="Genomic_DNA"/>
</dbReference>
<dbReference type="GO" id="GO:0005874">
    <property type="term" value="C:microtubule"/>
    <property type="evidence" value="ECO:0007669"/>
    <property type="project" value="InterPro"/>
</dbReference>
<feature type="compositionally biased region" description="Low complexity" evidence="1">
    <location>
        <begin position="1173"/>
        <end position="1183"/>
    </location>
</feature>
<evidence type="ECO:0000313" key="2">
    <source>
        <dbReference type="EMBL" id="KAG5274106.1"/>
    </source>
</evidence>
<feature type="compositionally biased region" description="Basic and acidic residues" evidence="1">
    <location>
        <begin position="322"/>
        <end position="335"/>
    </location>
</feature>
<feature type="compositionally biased region" description="Basic and acidic residues" evidence="1">
    <location>
        <begin position="660"/>
        <end position="689"/>
    </location>
</feature>
<feature type="compositionally biased region" description="Basic and acidic residues" evidence="1">
    <location>
        <begin position="1416"/>
        <end position="1428"/>
    </location>
</feature>
<feature type="compositionally biased region" description="Basic and acidic residues" evidence="1">
    <location>
        <begin position="16"/>
        <end position="32"/>
    </location>
</feature>
<dbReference type="PANTHER" id="PTHR13843:SF12">
    <property type="entry name" value="ATPASE F1_V1_A1 COMPLEX ALPHA_BETA SUBUNIT NUCLEOTIDE-BINDING DOMAIN-CONTAINING PROTEIN"/>
    <property type="match status" value="1"/>
</dbReference>
<feature type="compositionally biased region" description="Basic and acidic residues" evidence="1">
    <location>
        <begin position="97"/>
        <end position="117"/>
    </location>
</feature>
<keyword evidence="3" id="KW-1185">Reference proteome</keyword>
<gene>
    <name evidence="2" type="ORF">AALO_G00159250</name>
</gene>
<feature type="compositionally biased region" description="Basic and acidic residues" evidence="1">
    <location>
        <begin position="449"/>
        <end position="465"/>
    </location>
</feature>
<feature type="compositionally biased region" description="Basic and acidic residues" evidence="1">
    <location>
        <begin position="735"/>
        <end position="751"/>
    </location>
</feature>
<feature type="compositionally biased region" description="Polar residues" evidence="1">
    <location>
        <begin position="1116"/>
        <end position="1131"/>
    </location>
</feature>
<feature type="compositionally biased region" description="Basic and acidic residues" evidence="1">
    <location>
        <begin position="1149"/>
        <end position="1165"/>
    </location>
</feature>
<feature type="compositionally biased region" description="Basic and acidic residues" evidence="1">
    <location>
        <begin position="68"/>
        <end position="86"/>
    </location>
</feature>
<feature type="compositionally biased region" description="Basic and acidic residues" evidence="1">
    <location>
        <begin position="947"/>
        <end position="956"/>
    </location>
</feature>
<dbReference type="GO" id="GO:0007409">
    <property type="term" value="P:axonogenesis"/>
    <property type="evidence" value="ECO:0007669"/>
    <property type="project" value="TreeGrafter"/>
</dbReference>
<dbReference type="GO" id="GO:0000226">
    <property type="term" value="P:microtubule cytoskeleton organization"/>
    <property type="evidence" value="ECO:0007669"/>
    <property type="project" value="InterPro"/>
</dbReference>
<feature type="compositionally biased region" description="Polar residues" evidence="1">
    <location>
        <begin position="552"/>
        <end position="608"/>
    </location>
</feature>
<dbReference type="GO" id="GO:0043025">
    <property type="term" value="C:neuronal cell body"/>
    <property type="evidence" value="ECO:0007669"/>
    <property type="project" value="TreeGrafter"/>
</dbReference>
<dbReference type="PANTHER" id="PTHR13843">
    <property type="entry name" value="MICROTUBULE-ASSOCIATED PROTEIN"/>
    <property type="match status" value="1"/>
</dbReference>
<comment type="caution">
    <text evidence="2">The sequence shown here is derived from an EMBL/GenBank/DDBJ whole genome shotgun (WGS) entry which is preliminary data.</text>
</comment>
<dbReference type="GO" id="GO:0005829">
    <property type="term" value="C:cytosol"/>
    <property type="evidence" value="ECO:0007669"/>
    <property type="project" value="TreeGrafter"/>
</dbReference>
<feature type="compositionally biased region" description="Basic and acidic residues" evidence="1">
    <location>
        <begin position="255"/>
        <end position="299"/>
    </location>
</feature>
<feature type="compositionally biased region" description="Basic residues" evidence="1">
    <location>
        <begin position="1737"/>
        <end position="1751"/>
    </location>
</feature>
<feature type="compositionally biased region" description="Polar residues" evidence="1">
    <location>
        <begin position="1433"/>
        <end position="1448"/>
    </location>
</feature>
<feature type="compositionally biased region" description="Polar residues" evidence="1">
    <location>
        <begin position="1601"/>
        <end position="1613"/>
    </location>
</feature>
<dbReference type="GO" id="GO:0016358">
    <property type="term" value="P:dendrite development"/>
    <property type="evidence" value="ECO:0007669"/>
    <property type="project" value="TreeGrafter"/>
</dbReference>
<feature type="region of interest" description="Disordered" evidence="1">
    <location>
        <begin position="1301"/>
        <end position="1968"/>
    </location>
</feature>
<feature type="compositionally biased region" description="Low complexity" evidence="1">
    <location>
        <begin position="1778"/>
        <end position="1796"/>
    </location>
</feature>
<feature type="compositionally biased region" description="Basic and acidic residues" evidence="1">
    <location>
        <begin position="1334"/>
        <end position="1349"/>
    </location>
</feature>
<feature type="compositionally biased region" description="Low complexity" evidence="1">
    <location>
        <begin position="1205"/>
        <end position="1225"/>
    </location>
</feature>
<feature type="compositionally biased region" description="Basic and acidic residues" evidence="1">
    <location>
        <begin position="128"/>
        <end position="182"/>
    </location>
</feature>
<feature type="compositionally biased region" description="Basic and acidic residues" evidence="1">
    <location>
        <begin position="880"/>
        <end position="924"/>
    </location>
</feature>
<feature type="compositionally biased region" description="Polar residues" evidence="1">
    <location>
        <begin position="1762"/>
        <end position="1772"/>
    </location>
</feature>
<dbReference type="GO" id="GO:0045202">
    <property type="term" value="C:synapse"/>
    <property type="evidence" value="ECO:0007669"/>
    <property type="project" value="TreeGrafter"/>
</dbReference>
<feature type="compositionally biased region" description="Basic and acidic residues" evidence="1">
    <location>
        <begin position="1883"/>
        <end position="1895"/>
    </location>
</feature>
<feature type="compositionally biased region" description="Basic and acidic residues" evidence="1">
    <location>
        <begin position="521"/>
        <end position="536"/>
    </location>
</feature>
<evidence type="ECO:0000256" key="1">
    <source>
        <dbReference type="SAM" id="MobiDB-lite"/>
    </source>
</evidence>
<feature type="compositionally biased region" description="Basic and acidic residues" evidence="1">
    <location>
        <begin position="701"/>
        <end position="725"/>
    </location>
</feature>
<dbReference type="GO" id="GO:0030425">
    <property type="term" value="C:dendrite"/>
    <property type="evidence" value="ECO:0007669"/>
    <property type="project" value="TreeGrafter"/>
</dbReference>
<name>A0AAV6GMQ3_9TELE</name>
<feature type="region of interest" description="Disordered" evidence="1">
    <location>
        <begin position="1"/>
        <end position="347"/>
    </location>
</feature>
<feature type="compositionally biased region" description="Polar residues" evidence="1">
    <location>
        <begin position="1461"/>
        <end position="1471"/>
    </location>
</feature>
<dbReference type="Proteomes" id="UP000823561">
    <property type="component" value="Chromosome 11"/>
</dbReference>
<feature type="compositionally biased region" description="Basic and acidic residues" evidence="1">
    <location>
        <begin position="1091"/>
        <end position="1115"/>
    </location>
</feature>
<dbReference type="GO" id="GO:0008017">
    <property type="term" value="F:microtubule binding"/>
    <property type="evidence" value="ECO:0007669"/>
    <property type="project" value="InterPro"/>
</dbReference>
<organism evidence="2 3">
    <name type="scientific">Alosa alosa</name>
    <name type="common">allis shad</name>
    <dbReference type="NCBI Taxonomy" id="278164"/>
    <lineage>
        <taxon>Eukaryota</taxon>
        <taxon>Metazoa</taxon>
        <taxon>Chordata</taxon>
        <taxon>Craniata</taxon>
        <taxon>Vertebrata</taxon>
        <taxon>Euteleostomi</taxon>
        <taxon>Actinopterygii</taxon>
        <taxon>Neopterygii</taxon>
        <taxon>Teleostei</taxon>
        <taxon>Clupei</taxon>
        <taxon>Clupeiformes</taxon>
        <taxon>Clupeoidei</taxon>
        <taxon>Clupeidae</taxon>
        <taxon>Alosa</taxon>
    </lineage>
</organism>
<feature type="compositionally biased region" description="Basic and acidic residues" evidence="1">
    <location>
        <begin position="1386"/>
        <end position="1406"/>
    </location>
</feature>
<feature type="compositionally biased region" description="Basic and acidic residues" evidence="1">
    <location>
        <begin position="1184"/>
        <end position="1204"/>
    </location>
</feature>
<feature type="compositionally biased region" description="Polar residues" evidence="1">
    <location>
        <begin position="834"/>
        <end position="844"/>
    </location>
</feature>
<feature type="compositionally biased region" description="Basic and acidic residues" evidence="1">
    <location>
        <begin position="1663"/>
        <end position="1673"/>
    </location>
</feature>
<dbReference type="GO" id="GO:0003779">
    <property type="term" value="F:actin binding"/>
    <property type="evidence" value="ECO:0007669"/>
    <property type="project" value="TreeGrafter"/>
</dbReference>
<evidence type="ECO:0000313" key="3">
    <source>
        <dbReference type="Proteomes" id="UP000823561"/>
    </source>
</evidence>
<protein>
    <submittedName>
        <fullName evidence="2">Uncharacterized protein</fullName>
    </submittedName>
</protein>
<feature type="compositionally biased region" description="Pro residues" evidence="1">
    <location>
        <begin position="1851"/>
        <end position="1864"/>
    </location>
</feature>
<accession>A0AAV6GMQ3</accession>
<feature type="compositionally biased region" description="Polar residues" evidence="1">
    <location>
        <begin position="1"/>
        <end position="11"/>
    </location>
</feature>
<sequence length="2084" mass="228905">MSAKDITQQRVQAVPDKTDVLTKPVEVSDEKQAQGITQSVSTIAKPSSKTDADESEEDIPRQQIDTLSPEKEISSKLSLESEKKGLDVALPQSSQPEKVEGSFRHSPSEKKEDEDVIQKTASLSESTEGTKKLDFESQKDIPQTQKEDKKPQSPLESKEDTRKVDLEPEKDMPQIQKEDEIQKPQSPLESSDGTKKVDLEPQKDMPQTQKEDEIQKPQTHLESADGTKKVDLEPQKEMPQTQKEDEIQKLQTHLESADGTKKVDLEPQKEIPQTQKEDDIQKILHTDKQKSEVAPKADGESDQEDMGSDSEVAGMAFMPSGDIKKDEMTPKHEQAEQSCESGADFDKKQLLTTKEQVLQLGSGIAESTLELDSKKHLGDPEPQVFQLMSDAACDLDSEAKVKMDLESKEKDSEEVHEQSPESVLQKEEKPSSSNLEYQQTLTEGAQSKTETKDMPKSSEKDKLEETCSSEVASRRSSDESVKSDGVDLSKDTYLAMSSKEGDTVQPSSSSEKVEVPLPIVSKEEAPTHIDTKECIKDSASLLPEMSEKKETTSQPLCTEDSSTKTSASETPFYSATAEKTTLGSTLLSPDSQSSDEVRSQPESLQSYEEVSKDSSHDGDKAAPSTSKDKEIPAKEAEREMEVEREVASPGLTPSPSYFQKTDDSNISEERKMSGEIMDNKEAKASHLESEELGFDSMAPLSDREGHEVSKYDPYEKPISKEHERDSAEEDTYPLEDSKFVEGGMDDNRRQSPSELGAACHIDEMSEEEPVSFSKVDYHTYSIKETAFAEREQDIEKGQEEEFEREVRSDTLSLDKGYPQTATTDSRATPVAEPSSPSSSITQAIPESLGKEKDDREKEKEQSSEKTSVDEGFGSASGTIGEHDETEIPTKKVTTDLKDQSVQLKKEESSMKDYASSEKEKDKIEMPSTSQRDTDIQSSSSTTSSTTTEKEKVDEKVTQQPPCPFSTAEKDVGLLSSQTSVAEEDQAAASSLPEHPEQHVDENIASYKCTSPTRKSSFGYDEKGAASASGHQRIFAEEEDVYDDQEEEEEDEDEDEEEDETSDVDIEKGAREQSEKDCKGACDSVSPQLLEIKPEKEYDSHKKKTSDLDAKKDHDTASQSAGTLQQHETPSCSLLPGGYLSMHQNPSTVEHTRVEGRKTAEHRLNETDATPAFSVSSDVKQQSSDADKVSKEHKPVDISTEKHDSSVYSVTSTTTHSSSSSYSYSSSTSASYSITHQFAEELETSIHMAGGPSRPDLDSVSFEYSSFKEDHSLTIDSPLSSSAAQIKEEYMEVSEKLATVASTAESTCSPEEIKPFPPVAFTEGINQEPMLSSIEMDKKQSSDSVHKPSSEDLPCSGPSAPAHSELAPPAGAESTGRTLFDVSPLQKAEECPGKQGKTSKEESHTSELEDNTLPCRIECKRSSVTEDKPGMISLTEQQSDTKTSDSLTPDSLAESFPPQPPGTSSNGPTEASMSPKEGSSKAGEDEAASGTVAPNLPTAQEVEKEKQTKGTTDVCEKKEKVQEKLEDQKEKEACKVDEAEKKQEKDGHVGKEPKDTEKLEKKTDTDKQADKPEEKKEKEDRKDGEKEKPDKQEKEEVLGIKQSITPDWQLQMQSAACPGAPLGYEDDDDEAQDEEQDRHSVGLSKPPTSPVLMSPVQKAAPQEASRRSGEEFSRPSDLCMEATSSYSPSEFKKHRGEISPSFINPSPHMLSSDEGEEDRESEHSKDEDEDDEREQHSVKRRSHKQQRHHAHSHHGDSKDGSQPPSSSMTTGQATGLAGEETPPTSLSESLPSQSDSDVPPETEECPSITAEGNLDSDEDAEHLPVDKLSGSASGTGGSHQTPSPDSLEKTPDPLPAPIKDPVPHPPHPDVCMVDPEALPNGDSNLKERLVKKDLKPKGLRKGLGKPKSASPGRKGDARGKRSSTPVKQTSKDSSPRASSLIRKDPDRASRLSRMSEGSNQQKPSSVVPPGPPIYVDLAYVPNHCSAKNVDQEFFKRVRAAYYVVSGNDPGSGEPSRCVLDALLEGKAQWGNNLQVTLIPTHDTEVTREWYQQTHERQQDLNIMVLASSSTVVMQDESFPACKIEF</sequence>